<dbReference type="EMBL" id="LGFO01000010">
    <property type="protein sequence ID" value="KUK37110.1"/>
    <property type="molecule type" value="Genomic_DNA"/>
</dbReference>
<evidence type="ECO:0000313" key="3">
    <source>
        <dbReference type="Proteomes" id="UP000053326"/>
    </source>
</evidence>
<evidence type="ECO:0000313" key="2">
    <source>
        <dbReference type="EMBL" id="KUK37110.1"/>
    </source>
</evidence>
<feature type="compositionally biased region" description="Basic residues" evidence="1">
    <location>
        <begin position="1"/>
        <end position="12"/>
    </location>
</feature>
<evidence type="ECO:0000256" key="1">
    <source>
        <dbReference type="SAM" id="MobiDB-lite"/>
    </source>
</evidence>
<organism evidence="2 3">
    <name type="scientific">Thermacetogenium phaeum</name>
    <dbReference type="NCBI Taxonomy" id="85874"/>
    <lineage>
        <taxon>Bacteria</taxon>
        <taxon>Bacillati</taxon>
        <taxon>Bacillota</taxon>
        <taxon>Clostridia</taxon>
        <taxon>Thermoanaerobacterales</taxon>
        <taxon>Thermoanaerobacteraceae</taxon>
        <taxon>Thermacetogenium</taxon>
    </lineage>
</organism>
<gene>
    <name evidence="2" type="ORF">XD66_0173</name>
</gene>
<feature type="region of interest" description="Disordered" evidence="1">
    <location>
        <begin position="1"/>
        <end position="25"/>
    </location>
</feature>
<protein>
    <submittedName>
        <fullName evidence="2">Uncharacterized protein</fullName>
    </submittedName>
</protein>
<name>A0A101FHE6_9THEO</name>
<comment type="caution">
    <text evidence="2">The sequence shown here is derived from an EMBL/GenBank/DDBJ whole genome shotgun (WGS) entry which is preliminary data.</text>
</comment>
<accession>A0A101FHE6</accession>
<dbReference type="Proteomes" id="UP000053326">
    <property type="component" value="Unassembled WGS sequence"/>
</dbReference>
<reference evidence="3" key="1">
    <citation type="journal article" date="2015" name="MBio">
        <title>Genome-Resolved Metagenomic Analysis Reveals Roles for Candidate Phyla and Other Microbial Community Members in Biogeochemical Transformations in Oil Reservoirs.</title>
        <authorList>
            <person name="Hu P."/>
            <person name="Tom L."/>
            <person name="Singh A."/>
            <person name="Thomas B.C."/>
            <person name="Baker B.J."/>
            <person name="Piceno Y.M."/>
            <person name="Andersen G.L."/>
            <person name="Banfield J.F."/>
        </authorList>
    </citation>
    <scope>NUCLEOTIDE SEQUENCE [LARGE SCALE GENOMIC DNA]</scope>
</reference>
<sequence>MAGKNRKGKKAAKAGVESKARTADIETASEYATISDLKKKAGMDEEDRTV</sequence>
<proteinExistence type="predicted"/>
<dbReference type="AlphaFoldDB" id="A0A101FHE6"/>